<proteinExistence type="predicted"/>
<evidence type="ECO:0000313" key="2">
    <source>
        <dbReference type="EMBL" id="JAC62563.1"/>
    </source>
</evidence>
<accession>A0A061QS98</accession>
<dbReference type="EMBL" id="GBEZ01024428">
    <property type="protein sequence ID" value="JAC62563.1"/>
    <property type="molecule type" value="Transcribed_RNA"/>
</dbReference>
<protein>
    <submittedName>
        <fullName evidence="2">Uncharacterized protein</fullName>
    </submittedName>
</protein>
<evidence type="ECO:0000256" key="1">
    <source>
        <dbReference type="SAM" id="MobiDB-lite"/>
    </source>
</evidence>
<gene>
    <name evidence="2" type="ORF">TSPGSL018_23028</name>
</gene>
<feature type="region of interest" description="Disordered" evidence="1">
    <location>
        <begin position="20"/>
        <end position="68"/>
    </location>
</feature>
<feature type="non-terminal residue" evidence="2">
    <location>
        <position position="68"/>
    </location>
</feature>
<dbReference type="AlphaFoldDB" id="A0A061QS98"/>
<organism evidence="2">
    <name type="scientific">Tetraselmis sp. GSL018</name>
    <dbReference type="NCBI Taxonomy" id="582737"/>
    <lineage>
        <taxon>Eukaryota</taxon>
        <taxon>Viridiplantae</taxon>
        <taxon>Chlorophyta</taxon>
        <taxon>core chlorophytes</taxon>
        <taxon>Chlorodendrophyceae</taxon>
        <taxon>Chlorodendrales</taxon>
        <taxon>Chlorodendraceae</taxon>
        <taxon>Tetraselmis</taxon>
    </lineage>
</organism>
<reference evidence="2" key="1">
    <citation type="submission" date="2014-05" db="EMBL/GenBank/DDBJ databases">
        <title>The transcriptome of the halophilic microalga Tetraselmis sp. GSL018 isolated from the Great Salt Lake, Utah.</title>
        <authorList>
            <person name="Jinkerson R.E."/>
            <person name="D'Adamo S."/>
            <person name="Posewitz M.C."/>
        </authorList>
    </citation>
    <scope>NUCLEOTIDE SEQUENCE</scope>
    <source>
        <strain evidence="2">GSL018</strain>
    </source>
</reference>
<feature type="non-terminal residue" evidence="2">
    <location>
        <position position="1"/>
    </location>
</feature>
<sequence length="68" mass="7178">WQRDSWQIVGDGVLRAVQLGGSQRRRVGPRPDLQLSPSRADPPQALGLATQCDPRSEGRAAAVGTASG</sequence>
<name>A0A061QS98_9CHLO</name>